<reference evidence="1" key="1">
    <citation type="submission" date="2014-09" db="EMBL/GenBank/DDBJ databases">
        <authorList>
            <person name="Magalhaes I.L.F."/>
            <person name="Oliveira U."/>
            <person name="Santos F.R."/>
            <person name="Vidigal T.H.D.A."/>
            <person name="Brescovit A.D."/>
            <person name="Santos A.J."/>
        </authorList>
    </citation>
    <scope>NUCLEOTIDE SEQUENCE</scope>
    <source>
        <tissue evidence="1">Shoot tissue taken approximately 20 cm above the soil surface</tissue>
    </source>
</reference>
<dbReference type="EMBL" id="GBRH01198300">
    <property type="protein sequence ID" value="JAD99595.1"/>
    <property type="molecule type" value="Transcribed_RNA"/>
</dbReference>
<evidence type="ECO:0000313" key="1">
    <source>
        <dbReference type="EMBL" id="JAD99595.1"/>
    </source>
</evidence>
<proteinExistence type="predicted"/>
<sequence length="53" mass="6126">MCSIMCILLHMNKVSVETCDDLWSYILHLISLLWLGHVLRSTYQSLGWLNSTS</sequence>
<organism evidence="1">
    <name type="scientific">Arundo donax</name>
    <name type="common">Giant reed</name>
    <name type="synonym">Donax arundinaceus</name>
    <dbReference type="NCBI Taxonomy" id="35708"/>
    <lineage>
        <taxon>Eukaryota</taxon>
        <taxon>Viridiplantae</taxon>
        <taxon>Streptophyta</taxon>
        <taxon>Embryophyta</taxon>
        <taxon>Tracheophyta</taxon>
        <taxon>Spermatophyta</taxon>
        <taxon>Magnoliopsida</taxon>
        <taxon>Liliopsida</taxon>
        <taxon>Poales</taxon>
        <taxon>Poaceae</taxon>
        <taxon>PACMAD clade</taxon>
        <taxon>Arundinoideae</taxon>
        <taxon>Arundineae</taxon>
        <taxon>Arundo</taxon>
    </lineage>
</organism>
<reference evidence="1" key="2">
    <citation type="journal article" date="2015" name="Data Brief">
        <title>Shoot transcriptome of the giant reed, Arundo donax.</title>
        <authorList>
            <person name="Barrero R.A."/>
            <person name="Guerrero F.D."/>
            <person name="Moolhuijzen P."/>
            <person name="Goolsby J.A."/>
            <person name="Tidwell J."/>
            <person name="Bellgard S.E."/>
            <person name="Bellgard M.I."/>
        </authorList>
    </citation>
    <scope>NUCLEOTIDE SEQUENCE</scope>
    <source>
        <tissue evidence="1">Shoot tissue taken approximately 20 cm above the soil surface</tissue>
    </source>
</reference>
<accession>A0A0A9EP50</accession>
<name>A0A0A9EP50_ARUDO</name>
<protein>
    <submittedName>
        <fullName evidence="1">Uncharacterized protein</fullName>
    </submittedName>
</protein>
<dbReference type="AlphaFoldDB" id="A0A0A9EP50"/>